<name>A0A1V9XGR5_9ACAR</name>
<evidence type="ECO:0000256" key="8">
    <source>
        <dbReference type="ARBA" id="ARBA00023065"/>
    </source>
</evidence>
<dbReference type="AlphaFoldDB" id="A0A1V9XGR5"/>
<feature type="transmembrane region" description="Helical" evidence="13">
    <location>
        <begin position="333"/>
        <end position="352"/>
    </location>
</feature>
<feature type="compositionally biased region" description="Basic and acidic residues" evidence="12">
    <location>
        <begin position="71"/>
        <end position="93"/>
    </location>
</feature>
<feature type="transmembrane region" description="Helical" evidence="13">
    <location>
        <begin position="610"/>
        <end position="632"/>
    </location>
</feature>
<feature type="transmembrane region" description="Helical" evidence="13">
    <location>
        <begin position="246"/>
        <end position="266"/>
    </location>
</feature>
<dbReference type="OrthoDB" id="6358884at2759"/>
<feature type="transmembrane region" description="Helical" evidence="13">
    <location>
        <begin position="450"/>
        <end position="475"/>
    </location>
</feature>
<keyword evidence="5 13" id="KW-0812">Transmembrane</keyword>
<evidence type="ECO:0000256" key="11">
    <source>
        <dbReference type="RuleBase" id="RU362091"/>
    </source>
</evidence>
<feature type="transmembrane region" description="Helical" evidence="13">
    <location>
        <begin position="207"/>
        <end position="226"/>
    </location>
</feature>
<evidence type="ECO:0000256" key="1">
    <source>
        <dbReference type="ARBA" id="ARBA00004651"/>
    </source>
</evidence>
<dbReference type="Gene3D" id="1.20.1730.10">
    <property type="entry name" value="Sodium/glucose cotransporter"/>
    <property type="match status" value="1"/>
</dbReference>
<dbReference type="Proteomes" id="UP000192247">
    <property type="component" value="Unassembled WGS sequence"/>
</dbReference>
<evidence type="ECO:0000256" key="4">
    <source>
        <dbReference type="ARBA" id="ARBA00022475"/>
    </source>
</evidence>
<dbReference type="PROSITE" id="PS50283">
    <property type="entry name" value="NA_SOLUT_SYMP_3"/>
    <property type="match status" value="1"/>
</dbReference>
<comment type="subcellular location">
    <subcellularLocation>
        <location evidence="1">Cell membrane</location>
        <topology evidence="1">Multi-pass membrane protein</topology>
    </subcellularLocation>
</comment>
<evidence type="ECO:0000256" key="6">
    <source>
        <dbReference type="ARBA" id="ARBA00022989"/>
    </source>
</evidence>
<comment type="similarity">
    <text evidence="2 11">Belongs to the sodium:solute symporter (SSF) (TC 2.A.21) family.</text>
</comment>
<dbReference type="Pfam" id="PF00474">
    <property type="entry name" value="SSF"/>
    <property type="match status" value="1"/>
</dbReference>
<dbReference type="EMBL" id="MNPL01011521">
    <property type="protein sequence ID" value="OQR72568.1"/>
    <property type="molecule type" value="Genomic_DNA"/>
</dbReference>
<dbReference type="GO" id="GO:0015293">
    <property type="term" value="F:symporter activity"/>
    <property type="evidence" value="ECO:0007669"/>
    <property type="project" value="TreeGrafter"/>
</dbReference>
<evidence type="ECO:0000256" key="10">
    <source>
        <dbReference type="ARBA" id="ARBA00023201"/>
    </source>
</evidence>
<dbReference type="PANTHER" id="PTHR42985">
    <property type="entry name" value="SODIUM-COUPLED MONOCARBOXYLATE TRANSPORTER"/>
    <property type="match status" value="1"/>
</dbReference>
<evidence type="ECO:0000256" key="5">
    <source>
        <dbReference type="ARBA" id="ARBA00022692"/>
    </source>
</evidence>
<dbReference type="CDD" id="cd11492">
    <property type="entry name" value="SLC5sbd_NIS-SMVT"/>
    <property type="match status" value="1"/>
</dbReference>
<dbReference type="NCBIfam" id="TIGR00813">
    <property type="entry name" value="sss"/>
    <property type="match status" value="1"/>
</dbReference>
<evidence type="ECO:0000256" key="7">
    <source>
        <dbReference type="ARBA" id="ARBA00023053"/>
    </source>
</evidence>
<keyword evidence="10" id="KW-0739">Sodium transport</keyword>
<keyword evidence="3" id="KW-0813">Transport</keyword>
<keyword evidence="7" id="KW-0915">Sodium</keyword>
<dbReference type="InterPro" id="IPR051163">
    <property type="entry name" value="Sodium:Solute_Symporter_SSF"/>
</dbReference>
<organism evidence="14 15">
    <name type="scientific">Tropilaelaps mercedesae</name>
    <dbReference type="NCBI Taxonomy" id="418985"/>
    <lineage>
        <taxon>Eukaryota</taxon>
        <taxon>Metazoa</taxon>
        <taxon>Ecdysozoa</taxon>
        <taxon>Arthropoda</taxon>
        <taxon>Chelicerata</taxon>
        <taxon>Arachnida</taxon>
        <taxon>Acari</taxon>
        <taxon>Parasitiformes</taxon>
        <taxon>Mesostigmata</taxon>
        <taxon>Gamasina</taxon>
        <taxon>Dermanyssoidea</taxon>
        <taxon>Laelapidae</taxon>
        <taxon>Tropilaelaps</taxon>
    </lineage>
</organism>
<keyword evidence="8" id="KW-0406">Ion transport</keyword>
<evidence type="ECO:0000256" key="2">
    <source>
        <dbReference type="ARBA" id="ARBA00006434"/>
    </source>
</evidence>
<evidence type="ECO:0000256" key="9">
    <source>
        <dbReference type="ARBA" id="ARBA00023136"/>
    </source>
</evidence>
<comment type="caution">
    <text evidence="14">The sequence shown here is derived from an EMBL/GenBank/DDBJ whole genome shotgun (WGS) entry which is preliminary data.</text>
</comment>
<feature type="transmembrane region" description="Helical" evidence="13">
    <location>
        <begin position="278"/>
        <end position="298"/>
    </location>
</feature>
<keyword evidence="9 13" id="KW-0472">Membrane</keyword>
<evidence type="ECO:0000256" key="3">
    <source>
        <dbReference type="ARBA" id="ARBA00022448"/>
    </source>
</evidence>
<keyword evidence="4" id="KW-1003">Cell membrane</keyword>
<protein>
    <submittedName>
        <fullName evidence="14">Sodium-coupled monocarboxylate transporter 1-like</fullName>
    </submittedName>
</protein>
<dbReference type="InterPro" id="IPR038377">
    <property type="entry name" value="Na/Glc_symporter_sf"/>
</dbReference>
<feature type="transmembrane region" description="Helical" evidence="13">
    <location>
        <begin position="408"/>
        <end position="429"/>
    </location>
</feature>
<feature type="compositionally biased region" description="Pro residues" evidence="12">
    <location>
        <begin position="12"/>
        <end position="22"/>
    </location>
</feature>
<keyword evidence="6 13" id="KW-1133">Transmembrane helix</keyword>
<feature type="transmembrane region" description="Helical" evidence="13">
    <location>
        <begin position="364"/>
        <end position="388"/>
    </location>
</feature>
<evidence type="ECO:0000313" key="15">
    <source>
        <dbReference type="Proteomes" id="UP000192247"/>
    </source>
</evidence>
<proteinExistence type="inferred from homology"/>
<accession>A0A1V9XGR5</accession>
<dbReference type="GO" id="GO:0005886">
    <property type="term" value="C:plasma membrane"/>
    <property type="evidence" value="ECO:0007669"/>
    <property type="project" value="UniProtKB-SubCell"/>
</dbReference>
<feature type="transmembrane region" description="Helical" evidence="13">
    <location>
        <begin position="310"/>
        <end position="327"/>
    </location>
</feature>
<dbReference type="InParanoid" id="A0A1V9XGR5"/>
<feature type="transmembrane region" description="Helical" evidence="13">
    <location>
        <begin position="550"/>
        <end position="572"/>
    </location>
</feature>
<feature type="transmembrane region" description="Helical" evidence="13">
    <location>
        <begin position="510"/>
        <end position="530"/>
    </location>
</feature>
<dbReference type="GO" id="GO:0006814">
    <property type="term" value="P:sodium ion transport"/>
    <property type="evidence" value="ECO:0007669"/>
    <property type="project" value="UniProtKB-KW"/>
</dbReference>
<feature type="transmembrane region" description="Helical" evidence="13">
    <location>
        <begin position="584"/>
        <end position="603"/>
    </location>
</feature>
<sequence length="756" mass="82162">MTPEQKIAYPHALPPYGSPPDLPISDGIYHEMKSPLSSSNSDNNRRRRRPSSLGESRGWSPNPRPVTSKSLENREPSIHRPTSEATRDESKDPKVVTANVVKVDGRSSLKATQGLQLVAALGRFPVLLVFANTPAEMGDSAESSAGNRCSPKRRCLSLGKKKTRRSRWRICQTRKESCGRVKEAAFAGTDGTPGVAMAAAQFAALDYVVLVGFLVISTLIGIYFAWKDRRSTSNRTFLTGNKELGWVPVSFSMMASFLSSIAILGLPSEVFNRGSMLWMGAVSAILAIVIAASVFLPMYYNMDITSINELLYMGVVLYGPSLALGSVTGIPVWISILLNGLVCTFYTAIGGMKAVVWTDVVQMVLIYVGFIMVCLSGTYHVGGIAKVIELNTQGGRLIIANWSLNPYMTYTSWNVTLSWTIAWMGAYCASQTQVQRYSAIASLEKAKKALLWNIPGVASTIMLSVMSGLVLFAVYGKCDPRLTGEIEKADQLMPYIVQDLLRSWPGLSGLLVASVFSGSLSTLSSGYNALAAVTWDDFVRPRVNLSGRKAVYVTKIIAGIYGILSVFIAFLAGTMDSIVQASSSLIGAMTGPLLAVFVMGMLVPYIRKNGAIYGVSFGLLFSWWLTIGSIMYPRQGDDLPTSNEQCLAVSDNATVTALPLSELVVHGSFDPPSTPEGMLAFYHISFIWISGVGFIVTLIFSTMITVLFGKYDKDNRVDPRYIAPFARRFMSSQEDPLKMASYKTVPTADNNGTSGL</sequence>
<keyword evidence="15" id="KW-1185">Reference proteome</keyword>
<dbReference type="STRING" id="418985.A0A1V9XGR5"/>
<dbReference type="InterPro" id="IPR001734">
    <property type="entry name" value="Na/solute_symporter"/>
</dbReference>
<feature type="transmembrane region" description="Helical" evidence="13">
    <location>
        <begin position="680"/>
        <end position="708"/>
    </location>
</feature>
<feature type="region of interest" description="Disordered" evidence="12">
    <location>
        <begin position="1"/>
        <end position="93"/>
    </location>
</feature>
<evidence type="ECO:0000256" key="12">
    <source>
        <dbReference type="SAM" id="MobiDB-lite"/>
    </source>
</evidence>
<dbReference type="PANTHER" id="PTHR42985:SF40">
    <property type="entry name" value="LD47995P-RELATED"/>
    <property type="match status" value="1"/>
</dbReference>
<gene>
    <name evidence="14" type="ORF">BIW11_10302</name>
</gene>
<evidence type="ECO:0000256" key="13">
    <source>
        <dbReference type="SAM" id="Phobius"/>
    </source>
</evidence>
<evidence type="ECO:0000313" key="14">
    <source>
        <dbReference type="EMBL" id="OQR72568.1"/>
    </source>
</evidence>
<reference evidence="14 15" key="1">
    <citation type="journal article" date="2017" name="Gigascience">
        <title>Draft genome of the honey bee ectoparasitic mite, Tropilaelaps mercedesae, is shaped by the parasitic life history.</title>
        <authorList>
            <person name="Dong X."/>
            <person name="Armstrong S.D."/>
            <person name="Xia D."/>
            <person name="Makepeace B.L."/>
            <person name="Darby A.C."/>
            <person name="Kadowaki T."/>
        </authorList>
    </citation>
    <scope>NUCLEOTIDE SEQUENCE [LARGE SCALE GENOMIC DNA]</scope>
    <source>
        <strain evidence="14">Wuxi-XJTLU</strain>
    </source>
</reference>